<dbReference type="SMART" id="SM01311">
    <property type="entry name" value="RPOL_N"/>
    <property type="match status" value="1"/>
</dbReference>
<dbReference type="FunFam" id="1.10.287.260:FF:000001">
    <property type="entry name" value="DNA-directed RNA polymerase"/>
    <property type="match status" value="1"/>
</dbReference>
<dbReference type="Proteomes" id="UP001457282">
    <property type="component" value="Unassembled WGS sequence"/>
</dbReference>
<evidence type="ECO:0000256" key="6">
    <source>
        <dbReference type="ARBA" id="ARBA00022946"/>
    </source>
</evidence>
<dbReference type="PROSITE" id="PS00489">
    <property type="entry name" value="RNA_POL_PHAGE_2"/>
    <property type="match status" value="1"/>
</dbReference>
<evidence type="ECO:0000256" key="4">
    <source>
        <dbReference type="ARBA" id="ARBA00022679"/>
    </source>
</evidence>
<feature type="region of interest" description="Disordered" evidence="11">
    <location>
        <begin position="284"/>
        <end position="320"/>
    </location>
</feature>
<dbReference type="PANTHER" id="PTHR10102">
    <property type="entry name" value="DNA-DIRECTED RNA POLYMERASE, MITOCHONDRIAL"/>
    <property type="match status" value="1"/>
</dbReference>
<comment type="caution">
    <text evidence="13">The sequence shown here is derived from an EMBL/GenBank/DDBJ whole genome shotgun (WGS) entry which is preliminary data.</text>
</comment>
<keyword evidence="10" id="KW-0175">Coiled coil</keyword>
<gene>
    <name evidence="13" type="ORF">M0R45_022026</name>
</gene>
<dbReference type="InterPro" id="IPR002092">
    <property type="entry name" value="DNA-dir_Rpol_phage-type"/>
</dbReference>
<dbReference type="Pfam" id="PF00940">
    <property type="entry name" value="RNA_pol"/>
    <property type="match status" value="1"/>
</dbReference>
<feature type="domain" description="DNA-directed RNA polymerase N-terminal" evidence="12">
    <location>
        <begin position="147"/>
        <end position="493"/>
    </location>
</feature>
<dbReference type="FunFam" id="1.10.150.20:FF:000027">
    <property type="entry name" value="DNA-directed RNA polymerase"/>
    <property type="match status" value="1"/>
</dbReference>
<feature type="compositionally biased region" description="Basic and acidic residues" evidence="11">
    <location>
        <begin position="299"/>
        <end position="320"/>
    </location>
</feature>
<name>A0AAW1XEB4_RUBAR</name>
<dbReference type="Gene3D" id="1.10.1320.10">
    <property type="entry name" value="DNA-directed RNA polymerase, N-terminal domain"/>
    <property type="match status" value="1"/>
</dbReference>
<dbReference type="InterPro" id="IPR024075">
    <property type="entry name" value="DNA-dir_RNA_pol_helix_hairp_sf"/>
</dbReference>
<sequence length="1007" mass="113755">MWRDLAKQAASRKTKLLSQSLFSSPSSTPLKFSQEPSFLEKSRHFYARACRNYGSSLVGLRQVGVTSSQKDELSRPSPTYHSGFSGFCKGYASSAEAIASTDEDSGSEEIQEMLEDLVRESKAQSHLRQPKRVVNGMGVGKYAILRKRQIKLETEAWEEAAKEYQELLADMCEQKLAPNLPYIKTLFLGWFEPLRDAIAAEPATWASKRQHCRPSHAPFFEHLPADKMAVITMHKLMGLLMTNSGGAGAVKVVQAACAIGEALENEVKIHRFLEKTKKKSIAIKKPEAESDTMTNEQEIPTKEQEQEKLAKEQEQEKLTKEQRLRKKVTKLLKMKKLQRVKEIVKEQDDLKPWGQEAHVKVGCRLIQLFMETAYIQPSVDQLGDAPPDIRPAFVHSLKTITKDGQKTNRRYGVIECDPLVHKGMEKTARHMVIPYMPMLVPPLNWTGYDKGAYLFLPSYVMRTHGAKQQRQVVKSTPRKQLEPVYEALNILGSTKWRINKRVLGVVDRIWASGGCLADLVDREDVSLPEEPDTEDEAEIRKWKWKLKAAKKKNSERHSQRCDTELKLAVARKMKDEEGFYYPHNLDFRGRAYPMHPYLNHLGSDMCRGILEFAEGRCLGKSGLHWLKIHLANLYAGGVDKLSYDDRVAFTENHVDEIFDCADRPLEGRRWWLGAEDPFQCLAACINLTEALRSPSPETTISYMPVHQDGSCNGLQHYAALGRDKLGAAAVNLVGGEKPADVYSGIAARVLDIMRTDAEKDPASNPNALHARLLINEVDRKLVKQTVMTSVYGVTYIGARDQIKKRLKERGTIADDTALFAASCYAARTTLTALGEMFEAARSIMSWLGDCAKVIAAENHPVRWTTPLGLPVVQPYRQLGRHLIKTSLQVLTLQRETDKVMGKRQRTAFPPNFVHSLDGSHMMMTALACKKAGLNFAGVHDSYWTHASDIDEMNRILREKFVELYEAPILENLLESFQESFPTINFPSLPDRGDFDLRQVLGSTYFFN</sequence>
<dbReference type="InterPro" id="IPR037159">
    <property type="entry name" value="RNA_POL_N_sf"/>
</dbReference>
<organism evidence="13 14">
    <name type="scientific">Rubus argutus</name>
    <name type="common">Southern blackberry</name>
    <dbReference type="NCBI Taxonomy" id="59490"/>
    <lineage>
        <taxon>Eukaryota</taxon>
        <taxon>Viridiplantae</taxon>
        <taxon>Streptophyta</taxon>
        <taxon>Embryophyta</taxon>
        <taxon>Tracheophyta</taxon>
        <taxon>Spermatophyta</taxon>
        <taxon>Magnoliopsida</taxon>
        <taxon>eudicotyledons</taxon>
        <taxon>Gunneridae</taxon>
        <taxon>Pentapetalae</taxon>
        <taxon>rosids</taxon>
        <taxon>fabids</taxon>
        <taxon>Rosales</taxon>
        <taxon>Rosaceae</taxon>
        <taxon>Rosoideae</taxon>
        <taxon>Rosoideae incertae sedis</taxon>
        <taxon>Rubus</taxon>
    </lineage>
</organism>
<keyword evidence="7 9" id="KW-0804">Transcription</keyword>
<comment type="catalytic activity">
    <reaction evidence="8 9">
        <text>RNA(n) + a ribonucleoside 5'-triphosphate = RNA(n+1) + diphosphate</text>
        <dbReference type="Rhea" id="RHEA:21248"/>
        <dbReference type="Rhea" id="RHEA-COMP:14527"/>
        <dbReference type="Rhea" id="RHEA-COMP:17342"/>
        <dbReference type="ChEBI" id="CHEBI:33019"/>
        <dbReference type="ChEBI" id="CHEBI:61557"/>
        <dbReference type="ChEBI" id="CHEBI:140395"/>
        <dbReference type="EC" id="2.7.7.6"/>
    </reaction>
</comment>
<protein>
    <recommendedName>
        <fullName evidence="2 9">DNA-directed RNA polymerase</fullName>
        <ecNumber evidence="2 9">2.7.7.6</ecNumber>
    </recommendedName>
</protein>
<dbReference type="Gene3D" id="1.10.287.280">
    <property type="match status" value="1"/>
</dbReference>
<evidence type="ECO:0000256" key="5">
    <source>
        <dbReference type="ARBA" id="ARBA00022695"/>
    </source>
</evidence>
<dbReference type="SUPFAM" id="SSF56672">
    <property type="entry name" value="DNA/RNA polymerases"/>
    <property type="match status" value="1"/>
</dbReference>
<evidence type="ECO:0000256" key="8">
    <source>
        <dbReference type="ARBA" id="ARBA00048552"/>
    </source>
</evidence>
<comment type="similarity">
    <text evidence="1 9">Belongs to the phage and mitochondrial RNA polymerase family.</text>
</comment>
<dbReference type="GO" id="GO:0034245">
    <property type="term" value="C:mitochondrial DNA-directed RNA polymerase complex"/>
    <property type="evidence" value="ECO:0007669"/>
    <property type="project" value="TreeGrafter"/>
</dbReference>
<dbReference type="FunFam" id="1.10.287.280:FF:000001">
    <property type="entry name" value="DNA-directed RNA polymerase"/>
    <property type="match status" value="1"/>
</dbReference>
<dbReference type="EC" id="2.7.7.6" evidence="2 9"/>
<dbReference type="Pfam" id="PF14700">
    <property type="entry name" value="RPOL_N"/>
    <property type="match status" value="1"/>
</dbReference>
<dbReference type="PROSITE" id="PS00900">
    <property type="entry name" value="RNA_POL_PHAGE_1"/>
    <property type="match status" value="1"/>
</dbReference>
<dbReference type="InterPro" id="IPR029262">
    <property type="entry name" value="RPOL_N"/>
</dbReference>
<evidence type="ECO:0000256" key="1">
    <source>
        <dbReference type="ARBA" id="ARBA00009493"/>
    </source>
</evidence>
<evidence type="ECO:0000256" key="11">
    <source>
        <dbReference type="SAM" id="MobiDB-lite"/>
    </source>
</evidence>
<dbReference type="PANTHER" id="PTHR10102:SF0">
    <property type="entry name" value="DNA-DIRECTED RNA POLYMERASE, MITOCHONDRIAL"/>
    <property type="match status" value="1"/>
</dbReference>
<dbReference type="InterPro" id="IPR046950">
    <property type="entry name" value="DNA-dir_Rpol_C_phage-type"/>
</dbReference>
<evidence type="ECO:0000256" key="10">
    <source>
        <dbReference type="SAM" id="Coils"/>
    </source>
</evidence>
<dbReference type="GO" id="GO:0003899">
    <property type="term" value="F:DNA-directed RNA polymerase activity"/>
    <property type="evidence" value="ECO:0007669"/>
    <property type="project" value="UniProtKB-EC"/>
</dbReference>
<keyword evidence="14" id="KW-1185">Reference proteome</keyword>
<evidence type="ECO:0000256" key="7">
    <source>
        <dbReference type="ARBA" id="ARBA00023163"/>
    </source>
</evidence>
<keyword evidence="6" id="KW-0809">Transit peptide</keyword>
<dbReference type="EMBL" id="JBEDUW010000004">
    <property type="protein sequence ID" value="KAK9934897.1"/>
    <property type="molecule type" value="Genomic_DNA"/>
</dbReference>
<evidence type="ECO:0000313" key="14">
    <source>
        <dbReference type="Proteomes" id="UP001457282"/>
    </source>
</evidence>
<accession>A0AAW1XEB4</accession>
<keyword evidence="3 9" id="KW-0240">DNA-directed RNA polymerase</keyword>
<dbReference type="Gene3D" id="1.10.287.260">
    <property type="match status" value="1"/>
</dbReference>
<evidence type="ECO:0000259" key="12">
    <source>
        <dbReference type="SMART" id="SM01311"/>
    </source>
</evidence>
<dbReference type="FunFam" id="1.10.1320.10:FF:000001">
    <property type="entry name" value="DNA-directed RNA polymerase"/>
    <property type="match status" value="1"/>
</dbReference>
<dbReference type="GO" id="GO:0003677">
    <property type="term" value="F:DNA binding"/>
    <property type="evidence" value="ECO:0007669"/>
    <property type="project" value="InterPro"/>
</dbReference>
<feature type="coiled-coil region" evidence="10">
    <location>
        <begin position="147"/>
        <end position="174"/>
    </location>
</feature>
<evidence type="ECO:0000256" key="9">
    <source>
        <dbReference type="RuleBase" id="RU003805"/>
    </source>
</evidence>
<keyword evidence="5 9" id="KW-0548">Nucleotidyltransferase</keyword>
<dbReference type="AlphaFoldDB" id="A0AAW1XEB4"/>
<dbReference type="InterPro" id="IPR043502">
    <property type="entry name" value="DNA/RNA_pol_sf"/>
</dbReference>
<evidence type="ECO:0000313" key="13">
    <source>
        <dbReference type="EMBL" id="KAK9934897.1"/>
    </source>
</evidence>
<evidence type="ECO:0000256" key="2">
    <source>
        <dbReference type="ARBA" id="ARBA00012418"/>
    </source>
</evidence>
<reference evidence="13 14" key="1">
    <citation type="journal article" date="2023" name="G3 (Bethesda)">
        <title>A chromosome-length genome assembly and annotation of blackberry (Rubus argutus, cv. 'Hillquist').</title>
        <authorList>
            <person name="Bruna T."/>
            <person name="Aryal R."/>
            <person name="Dudchenko O."/>
            <person name="Sargent D.J."/>
            <person name="Mead D."/>
            <person name="Buti M."/>
            <person name="Cavallini A."/>
            <person name="Hytonen T."/>
            <person name="Andres J."/>
            <person name="Pham M."/>
            <person name="Weisz D."/>
            <person name="Mascagni F."/>
            <person name="Usai G."/>
            <person name="Natali L."/>
            <person name="Bassil N."/>
            <person name="Fernandez G.E."/>
            <person name="Lomsadze A."/>
            <person name="Armour M."/>
            <person name="Olukolu B."/>
            <person name="Poorten T."/>
            <person name="Britton C."/>
            <person name="Davik J."/>
            <person name="Ashrafi H."/>
            <person name="Aiden E.L."/>
            <person name="Borodovsky M."/>
            <person name="Worthington M."/>
        </authorList>
    </citation>
    <scope>NUCLEOTIDE SEQUENCE [LARGE SCALE GENOMIC DNA]</scope>
    <source>
        <strain evidence="13">PI 553951</strain>
    </source>
</reference>
<keyword evidence="4 9" id="KW-0808">Transferase</keyword>
<evidence type="ECO:0000256" key="3">
    <source>
        <dbReference type="ARBA" id="ARBA00022478"/>
    </source>
</evidence>
<dbReference type="Gene3D" id="1.10.150.20">
    <property type="entry name" value="5' to 3' exonuclease, C-terminal subdomain"/>
    <property type="match status" value="1"/>
</dbReference>
<proteinExistence type="inferred from homology"/>
<dbReference type="GO" id="GO:0006390">
    <property type="term" value="P:mitochondrial transcription"/>
    <property type="evidence" value="ECO:0007669"/>
    <property type="project" value="TreeGrafter"/>
</dbReference>
<comment type="function">
    <text evidence="9">DNA-dependent RNA polymerase catalyzes the transcription of DNA into RNA using the four ribonucleoside triphosphates as substrates.</text>
</comment>